<dbReference type="GO" id="GO:0006355">
    <property type="term" value="P:regulation of DNA-templated transcription"/>
    <property type="evidence" value="ECO:0007669"/>
    <property type="project" value="InterPro"/>
</dbReference>
<organism evidence="3 4">
    <name type="scientific">Candidatus Pantoea floridensis</name>
    <dbReference type="NCBI Taxonomy" id="1938870"/>
    <lineage>
        <taxon>Bacteria</taxon>
        <taxon>Pseudomonadati</taxon>
        <taxon>Pseudomonadota</taxon>
        <taxon>Gammaproteobacteria</taxon>
        <taxon>Enterobacterales</taxon>
        <taxon>Erwiniaceae</taxon>
        <taxon>Pantoea</taxon>
    </lineage>
</organism>
<evidence type="ECO:0000256" key="1">
    <source>
        <dbReference type="ARBA" id="ARBA00023125"/>
    </source>
</evidence>
<accession>A0A286BTT2</accession>
<dbReference type="GO" id="GO:0003677">
    <property type="term" value="F:DNA binding"/>
    <property type="evidence" value="ECO:0007669"/>
    <property type="project" value="UniProtKB-KW"/>
</dbReference>
<evidence type="ECO:0000313" key="3">
    <source>
        <dbReference type="EMBL" id="SOD37518.1"/>
    </source>
</evidence>
<dbReference type="OrthoDB" id="6628257at2"/>
<dbReference type="InterPro" id="IPR000792">
    <property type="entry name" value="Tscrpt_reg_LuxR_C"/>
</dbReference>
<proteinExistence type="predicted"/>
<dbReference type="InterPro" id="IPR051015">
    <property type="entry name" value="EvgA-like"/>
</dbReference>
<dbReference type="RefSeq" id="WP_097095558.1">
    <property type="nucleotide sequence ID" value="NZ_OCMY01000001.1"/>
</dbReference>
<name>A0A286BTT2_9GAMM</name>
<dbReference type="SUPFAM" id="SSF46894">
    <property type="entry name" value="C-terminal effector domain of the bipartite response regulators"/>
    <property type="match status" value="1"/>
</dbReference>
<gene>
    <name evidence="3" type="ORF">SAMN06273570_1878</name>
</gene>
<dbReference type="Gene3D" id="3.40.50.2300">
    <property type="match status" value="1"/>
</dbReference>
<dbReference type="SMART" id="SM00421">
    <property type="entry name" value="HTH_LUXR"/>
    <property type="match status" value="1"/>
</dbReference>
<keyword evidence="4" id="KW-1185">Reference proteome</keyword>
<dbReference type="Proteomes" id="UP000219271">
    <property type="component" value="Unassembled WGS sequence"/>
</dbReference>
<protein>
    <submittedName>
        <fullName evidence="3">DNA-binding response regulator, NarL/FixJ family, contains REC and HTH domains</fullName>
    </submittedName>
</protein>
<dbReference type="PANTHER" id="PTHR45566:SF1">
    <property type="entry name" value="HTH-TYPE TRANSCRIPTIONAL REGULATOR YHJB-RELATED"/>
    <property type="match status" value="1"/>
</dbReference>
<dbReference type="AlphaFoldDB" id="A0A286BTT2"/>
<dbReference type="PRINTS" id="PR00038">
    <property type="entry name" value="HTHLUXR"/>
</dbReference>
<keyword evidence="1 3" id="KW-0238">DNA-binding</keyword>
<sequence>MKKRNEDILLFSSDKLAALGLESLLTSLPVASKIHQVWSLSTIIAQCETLRPRLLVCIFHENMPLAGTLKLFYGLQQQFPDMQILVLTQRLLPLMHGLSRYLPTLSVLDLKSSRQKLIRSLKACMNRQSPVHLVEGVDVLLPDRQLRVLLMIAWGYSTEHIGTCLGLSHKTVNAHKLIALSRLQIKSKNDMVDLFMVIDELRMLTSWLHLQHSDNAGEAIVQLEDVLLEA</sequence>
<dbReference type="EMBL" id="OCMY01000001">
    <property type="protein sequence ID" value="SOD37518.1"/>
    <property type="molecule type" value="Genomic_DNA"/>
</dbReference>
<evidence type="ECO:0000313" key="4">
    <source>
        <dbReference type="Proteomes" id="UP000219271"/>
    </source>
</evidence>
<dbReference type="PANTHER" id="PTHR45566">
    <property type="entry name" value="HTH-TYPE TRANSCRIPTIONAL REGULATOR YHJB-RELATED"/>
    <property type="match status" value="1"/>
</dbReference>
<dbReference type="InterPro" id="IPR016032">
    <property type="entry name" value="Sig_transdc_resp-reg_C-effctor"/>
</dbReference>
<reference evidence="4" key="1">
    <citation type="submission" date="2017-09" db="EMBL/GenBank/DDBJ databases">
        <authorList>
            <person name="Varghese N."/>
            <person name="Submissions S."/>
        </authorList>
    </citation>
    <scope>NUCLEOTIDE SEQUENCE [LARGE SCALE GENOMIC DNA]</scope>
    <source>
        <strain evidence="4">JKS000234</strain>
    </source>
</reference>
<dbReference type="Pfam" id="PF00196">
    <property type="entry name" value="GerE"/>
    <property type="match status" value="1"/>
</dbReference>
<evidence type="ECO:0000259" key="2">
    <source>
        <dbReference type="SMART" id="SM00421"/>
    </source>
</evidence>
<feature type="domain" description="HTH luxR-type" evidence="2">
    <location>
        <begin position="138"/>
        <end position="195"/>
    </location>
</feature>